<gene>
    <name evidence="4" type="ORF">OEA66_10225</name>
</gene>
<dbReference type="Gene3D" id="2.60.120.260">
    <property type="entry name" value="Galactose-binding domain-like"/>
    <property type="match status" value="1"/>
</dbReference>
<evidence type="ECO:0000256" key="1">
    <source>
        <dbReference type="ARBA" id="ARBA00022729"/>
    </source>
</evidence>
<evidence type="ECO:0000313" key="4">
    <source>
        <dbReference type="EMBL" id="MCX8532728.1"/>
    </source>
</evidence>
<dbReference type="RefSeq" id="WP_267281278.1">
    <property type="nucleotide sequence ID" value="NZ_JAOVZV010000010.1"/>
</dbReference>
<organism evidence="4 5">
    <name type="scientific">Chryseobacterium luquanense</name>
    <dbReference type="NCBI Taxonomy" id="2983766"/>
    <lineage>
        <taxon>Bacteria</taxon>
        <taxon>Pseudomonadati</taxon>
        <taxon>Bacteroidota</taxon>
        <taxon>Flavobacteriia</taxon>
        <taxon>Flavobacteriales</taxon>
        <taxon>Weeksellaceae</taxon>
        <taxon>Chryseobacterium group</taxon>
        <taxon>Chryseobacterium</taxon>
    </lineage>
</organism>
<evidence type="ECO:0000256" key="2">
    <source>
        <dbReference type="SAM" id="SignalP"/>
    </source>
</evidence>
<feature type="domain" description="Secretion system C-terminal sorting" evidence="3">
    <location>
        <begin position="208"/>
        <end position="260"/>
    </location>
</feature>
<dbReference type="EMBL" id="JAOVZV010000010">
    <property type="protein sequence ID" value="MCX8532728.1"/>
    <property type="molecule type" value="Genomic_DNA"/>
</dbReference>
<comment type="caution">
    <text evidence="4">The sequence shown here is derived from an EMBL/GenBank/DDBJ whole genome shotgun (WGS) entry which is preliminary data.</text>
</comment>
<name>A0ABT3Y3L8_9FLAO</name>
<keyword evidence="1 2" id="KW-0732">Signal</keyword>
<evidence type="ECO:0000313" key="5">
    <source>
        <dbReference type="Proteomes" id="UP001070176"/>
    </source>
</evidence>
<feature type="chain" id="PRO_5047294446" evidence="2">
    <location>
        <begin position="20"/>
        <end position="262"/>
    </location>
</feature>
<dbReference type="InterPro" id="IPR026444">
    <property type="entry name" value="Secre_tail"/>
</dbReference>
<accession>A0ABT3Y3L8</accession>
<reference evidence="4" key="1">
    <citation type="submission" date="2022-10" db="EMBL/GenBank/DDBJ databases">
        <title>Chryseobacterium sp. nov., a novel bacterial species.</title>
        <authorList>
            <person name="Cao Y."/>
        </authorList>
    </citation>
    <scope>NUCLEOTIDE SEQUENCE</scope>
    <source>
        <strain evidence="4">KC 927</strain>
    </source>
</reference>
<evidence type="ECO:0000259" key="3">
    <source>
        <dbReference type="Pfam" id="PF18962"/>
    </source>
</evidence>
<dbReference type="Pfam" id="PF18962">
    <property type="entry name" value="Por_Secre_tail"/>
    <property type="match status" value="1"/>
</dbReference>
<sequence>MKKIFTVLGIVAVATFANAQNLITNPGFESWDATTTPAKPTGWTFVSNTVEQGTGAAFVHGGNSSLKAVTEATGSLSSYIDVPATANTTYTLGYWVLDNDANARGRVWVQARTATANLTWTGVGNFQPSAYSTDNTAWTFVTATATTPANTEILRFDLRTYSVGSGLGTVYYDDVNLQVGATLGTAEIPHSKHRLIKFSVVDSSLTFATKSAVEIYDVNGKIVRKADVNDNTTLNVSDLAAGVYFVKGLANGSLSSQKFIKK</sequence>
<feature type="signal peptide" evidence="2">
    <location>
        <begin position="1"/>
        <end position="19"/>
    </location>
</feature>
<dbReference type="NCBIfam" id="TIGR04183">
    <property type="entry name" value="Por_Secre_tail"/>
    <property type="match status" value="1"/>
</dbReference>
<proteinExistence type="predicted"/>
<protein>
    <submittedName>
        <fullName evidence="4">T9SS type A sorting domain-containing protein</fullName>
    </submittedName>
</protein>
<dbReference type="Proteomes" id="UP001070176">
    <property type="component" value="Unassembled WGS sequence"/>
</dbReference>
<keyword evidence="5" id="KW-1185">Reference proteome</keyword>